<keyword evidence="1" id="KW-0472">Membrane</keyword>
<protein>
    <submittedName>
        <fullName evidence="3">MSHA pilin protein MshA</fullName>
    </submittedName>
</protein>
<dbReference type="Proteomes" id="UP000253065">
    <property type="component" value="Unassembled WGS sequence"/>
</dbReference>
<dbReference type="EMBL" id="QPJB01000010">
    <property type="protein sequence ID" value="RCW31871.1"/>
    <property type="molecule type" value="Genomic_DNA"/>
</dbReference>
<gene>
    <name evidence="3" type="ORF">DET51_110125</name>
    <name evidence="2" type="ORF">DET64_110125</name>
</gene>
<sequence length="154" mass="15802">MMNMIPARIQKGFTLIELVMVIVILGILAAFALPRFADLGGEARAASLEGAAGAAKAASSIVHSAWLATDRTSPVDLEGTDITTSAEGYPTADADGIMAAAQLTDDYTLTGTTVTPNGFDTTSDGDGDSTAGECSFTYNATTGRVTNILTDDCV</sequence>
<dbReference type="Gene3D" id="3.30.700.10">
    <property type="entry name" value="Glycoprotein, Type 4 Pilin"/>
    <property type="match status" value="1"/>
</dbReference>
<evidence type="ECO:0000313" key="5">
    <source>
        <dbReference type="Proteomes" id="UP000253065"/>
    </source>
</evidence>
<organism evidence="3 4">
    <name type="scientific">Marinobacter nauticus</name>
    <name type="common">Marinobacter hydrocarbonoclasticus</name>
    <name type="synonym">Marinobacter aquaeolei</name>
    <dbReference type="NCBI Taxonomy" id="2743"/>
    <lineage>
        <taxon>Bacteria</taxon>
        <taxon>Pseudomonadati</taxon>
        <taxon>Pseudomonadota</taxon>
        <taxon>Gammaproteobacteria</taxon>
        <taxon>Pseudomonadales</taxon>
        <taxon>Marinobacteraceae</taxon>
        <taxon>Marinobacter</taxon>
    </lineage>
</organism>
<keyword evidence="5" id="KW-1185">Reference proteome</keyword>
<feature type="transmembrane region" description="Helical" evidence="1">
    <location>
        <begin position="12"/>
        <end position="33"/>
    </location>
</feature>
<evidence type="ECO:0000313" key="4">
    <source>
        <dbReference type="Proteomes" id="UP000252795"/>
    </source>
</evidence>
<reference evidence="3 4" key="1">
    <citation type="submission" date="2018-07" db="EMBL/GenBank/DDBJ databases">
        <title>Freshwater and sediment microbial communities from various areas in North America, analyzing microbe dynamics in response to fracking.</title>
        <authorList>
            <person name="Lamendella R."/>
        </authorList>
    </citation>
    <scope>NUCLEOTIDE SEQUENCE [LARGE SCALE GENOMIC DNA]</scope>
    <source>
        <strain evidence="3 4">114E</strain>
        <strain evidence="2 5">114E_o</strain>
    </source>
</reference>
<dbReference type="SUPFAM" id="SSF54523">
    <property type="entry name" value="Pili subunits"/>
    <property type="match status" value="1"/>
</dbReference>
<dbReference type="Proteomes" id="UP000252795">
    <property type="component" value="Unassembled WGS sequence"/>
</dbReference>
<evidence type="ECO:0000313" key="3">
    <source>
        <dbReference type="EMBL" id="RCW31871.1"/>
    </source>
</evidence>
<name>A0A368UYK5_MARNT</name>
<dbReference type="RefSeq" id="WP_113880437.1">
    <property type="nucleotide sequence ID" value="NZ_QNSA01000010.1"/>
</dbReference>
<keyword evidence="1" id="KW-1133">Transmembrane helix</keyword>
<accession>A0A368UYK5</accession>
<dbReference type="Pfam" id="PF07963">
    <property type="entry name" value="N_methyl"/>
    <property type="match status" value="1"/>
</dbReference>
<dbReference type="AlphaFoldDB" id="A0A368UYK5"/>
<proteinExistence type="predicted"/>
<comment type="caution">
    <text evidence="3">The sequence shown here is derived from an EMBL/GenBank/DDBJ whole genome shotgun (WGS) entry which is preliminary data.</text>
</comment>
<evidence type="ECO:0000256" key="1">
    <source>
        <dbReference type="SAM" id="Phobius"/>
    </source>
</evidence>
<keyword evidence="1" id="KW-0812">Transmembrane</keyword>
<dbReference type="InterPro" id="IPR045584">
    <property type="entry name" value="Pilin-like"/>
</dbReference>
<dbReference type="InterPro" id="IPR012902">
    <property type="entry name" value="N_methyl_site"/>
</dbReference>
<dbReference type="PROSITE" id="PS00409">
    <property type="entry name" value="PROKAR_NTER_METHYL"/>
    <property type="match status" value="1"/>
</dbReference>
<dbReference type="NCBIfam" id="TIGR02532">
    <property type="entry name" value="IV_pilin_GFxxxE"/>
    <property type="match status" value="1"/>
</dbReference>
<dbReference type="EMBL" id="QNSA01000010">
    <property type="protein sequence ID" value="RBP70486.1"/>
    <property type="molecule type" value="Genomic_DNA"/>
</dbReference>
<evidence type="ECO:0000313" key="2">
    <source>
        <dbReference type="EMBL" id="RBP70486.1"/>
    </source>
</evidence>